<dbReference type="PANTHER" id="PTHR45982:SF1">
    <property type="entry name" value="REGULATOR OF CHROMOSOME CONDENSATION"/>
    <property type="match status" value="1"/>
</dbReference>
<dbReference type="RefSeq" id="WP_378128855.1">
    <property type="nucleotide sequence ID" value="NZ_JBHSMI010000002.1"/>
</dbReference>
<reference evidence="4" key="1">
    <citation type="journal article" date="2019" name="Int. J. Syst. Evol. Microbiol.">
        <title>The Global Catalogue of Microorganisms (GCM) 10K type strain sequencing project: providing services to taxonomists for standard genome sequencing and annotation.</title>
        <authorList>
            <consortium name="The Broad Institute Genomics Platform"/>
            <consortium name="The Broad Institute Genome Sequencing Center for Infectious Disease"/>
            <person name="Wu L."/>
            <person name="Ma J."/>
        </authorList>
    </citation>
    <scope>NUCLEOTIDE SEQUENCE [LARGE SCALE GENOMIC DNA]</scope>
    <source>
        <strain evidence="4">CGMCC 1.18575</strain>
    </source>
</reference>
<keyword evidence="1" id="KW-0732">Signal</keyword>
<evidence type="ECO:0000259" key="2">
    <source>
        <dbReference type="PROSITE" id="PS51272"/>
    </source>
</evidence>
<feature type="domain" description="SLH" evidence="2">
    <location>
        <begin position="1149"/>
        <end position="1209"/>
    </location>
</feature>
<feature type="chain" id="PRO_5047500690" evidence="1">
    <location>
        <begin position="28"/>
        <end position="1278"/>
    </location>
</feature>
<dbReference type="InterPro" id="IPR013783">
    <property type="entry name" value="Ig-like_fold"/>
</dbReference>
<dbReference type="PROSITE" id="PS51272">
    <property type="entry name" value="SLH"/>
    <property type="match status" value="3"/>
</dbReference>
<dbReference type="Gene3D" id="2.60.40.10">
    <property type="entry name" value="Immunoglobulins"/>
    <property type="match status" value="1"/>
</dbReference>
<gene>
    <name evidence="3" type="ORF">ACFPOF_01350</name>
</gene>
<feature type="domain" description="SLH" evidence="2">
    <location>
        <begin position="1218"/>
        <end position="1278"/>
    </location>
</feature>
<dbReference type="Proteomes" id="UP001596113">
    <property type="component" value="Unassembled WGS sequence"/>
</dbReference>
<dbReference type="InterPro" id="IPR009091">
    <property type="entry name" value="RCC1/BLIP-II"/>
</dbReference>
<dbReference type="InterPro" id="IPR001119">
    <property type="entry name" value="SLH_dom"/>
</dbReference>
<name>A0ABW0HND5_9BACL</name>
<protein>
    <submittedName>
        <fullName evidence="3">S-layer homology domain-containing protein</fullName>
    </submittedName>
</protein>
<dbReference type="EMBL" id="JBHSMI010000002">
    <property type="protein sequence ID" value="MFC5401367.1"/>
    <property type="molecule type" value="Genomic_DNA"/>
</dbReference>
<evidence type="ECO:0000313" key="4">
    <source>
        <dbReference type="Proteomes" id="UP001596113"/>
    </source>
</evidence>
<dbReference type="PANTHER" id="PTHR45982">
    <property type="entry name" value="REGULATOR OF CHROMOSOME CONDENSATION"/>
    <property type="match status" value="1"/>
</dbReference>
<dbReference type="Gene3D" id="2.130.10.30">
    <property type="entry name" value="Regulator of chromosome condensation 1/beta-lactamase-inhibitor protein II"/>
    <property type="match status" value="2"/>
</dbReference>
<evidence type="ECO:0000313" key="3">
    <source>
        <dbReference type="EMBL" id="MFC5401367.1"/>
    </source>
</evidence>
<feature type="domain" description="SLH" evidence="2">
    <location>
        <begin position="1085"/>
        <end position="1148"/>
    </location>
</feature>
<sequence>MRFRLLQMIGMVAIILSLLSSPTITLADNGDAQTGAGEIHPVKVVTSRSFTIALDANGTVWTWGHNPYGQLGTGDSADRSYPVQVAINGAPIITDIAAGVDYTMALDSQGRVWMWGELDSQANNTVMGSPTLVNGLSDVRQIAAGPTTAMALTANGQVMTWGSNYNGELGQGSQASASFTPSPVVIDENDTILTGIKQIAKGQLASYALKDDGTVYQWGRIDLQHSASVATSVDGITGAKAIESNANAVFVYAVTNNGVFAWGQNSYGQLGTGETRDSDTPVRVSSLDGKNVTSLSVGKSHVLALLNDGSVWGTGDTTQGQLADPKIYWQTTEFKPITTVSDVRAVYAGFNNSFFFKRDGSVVASGLNSDYPSQTYGLLGIGHTVDLVRVPVPMIALAPSYEVGPKPLNNVAIQVVNNDQLKFTYDIPALSNFNKIYFDVYPQAGGAAIRTGTIDYYSWEDIVGVTNTLDGHFQPGKYIVKIHTGNTGDQTVSPTVTYDNNAAGYTIVPGTVTLKVAVKEWNAVVPAGLSDANSDNGTLYNVPASGVTVTIEDAADFRNSRTAVTSENGVAQFDHLYPGLYKVEITDGSDGERSNFIVKDEVFVFGSQVSHTLNTIADSQPSKFIYQPDASTPRGQVGGNLSWYPPSAPSQTTAYRFYFEDAHGNKLGDSLGETPHYPAWTNYYSDVQETDIPAGAVAIRLYTFDGVSEHMTPNFVTLWNESMMPADAVMQSTDPTGNNLSGTIQWSAADEEEGIASYVIMPDFTAVDGSNERNESRIAVIPATGAKTYSYALSDFMLLDDWNSPPSANAYMIGVQNAMGQLSGYLNSNQDFVPYAKGVAIHPYKPDSGSVPGVGTGGAVQPESDGSVVVNPTILTDSSGRKVAQATITASQIFAALEHLPSTADPNQVILQIPFDGWDDFELLLEAELFRKLLDRNPAIVLVIQSKFSAIQFSASTVQRSLDQFGVSLAGAHVKLRMSKQSTLNEKLLQSLGLSSVTTPIDYKMSLIEKSGVSRNLNGWDSYTTYFLPVPSSLNDTGFEQLAGVAVDPATGVYYPVPTVFARDATGKVQAQIYGRNNVVYTVVANSRTFSDIGSSYAKEAITVLASKYVLNGYADGSFKPMKRVTRAEFVSMLTRALGIVPYGASLSSFTDVRPEDWFSPAVEAAVKARLVSGYSDGSFKPNAEISRMEMLQMIYNASRSSGKWKITLSGEEIDSLLARYADHDKVSAWAKEAMAAMIKAGIVNGSEDGRLTPGTDADRAQSASFLYRMLKTIHFIN</sequence>
<dbReference type="SUPFAM" id="SSF50985">
    <property type="entry name" value="RCC1/BLIP-II"/>
    <property type="match status" value="2"/>
</dbReference>
<dbReference type="SUPFAM" id="SSF49478">
    <property type="entry name" value="Cna protein B-type domain"/>
    <property type="match status" value="1"/>
</dbReference>
<dbReference type="InterPro" id="IPR000408">
    <property type="entry name" value="Reg_chr_condens"/>
</dbReference>
<dbReference type="PROSITE" id="PS50012">
    <property type="entry name" value="RCC1_3"/>
    <property type="match status" value="4"/>
</dbReference>
<accession>A0ABW0HND5</accession>
<dbReference type="PRINTS" id="PR00633">
    <property type="entry name" value="RCCNDNSATION"/>
</dbReference>
<dbReference type="Pfam" id="PF00395">
    <property type="entry name" value="SLH"/>
    <property type="match status" value="3"/>
</dbReference>
<proteinExistence type="predicted"/>
<dbReference type="Pfam" id="PF13540">
    <property type="entry name" value="RCC1_2"/>
    <property type="match status" value="1"/>
</dbReference>
<organism evidence="3 4">
    <name type="scientific">Cohnella soli</name>
    <dbReference type="NCBI Taxonomy" id="425005"/>
    <lineage>
        <taxon>Bacteria</taxon>
        <taxon>Bacillati</taxon>
        <taxon>Bacillota</taxon>
        <taxon>Bacilli</taxon>
        <taxon>Bacillales</taxon>
        <taxon>Paenibacillaceae</taxon>
        <taxon>Cohnella</taxon>
    </lineage>
</organism>
<dbReference type="InterPro" id="IPR051553">
    <property type="entry name" value="Ran_GTPase-activating"/>
</dbReference>
<feature type="signal peptide" evidence="1">
    <location>
        <begin position="1"/>
        <end position="27"/>
    </location>
</feature>
<evidence type="ECO:0000256" key="1">
    <source>
        <dbReference type="SAM" id="SignalP"/>
    </source>
</evidence>
<comment type="caution">
    <text evidence="3">The sequence shown here is derived from an EMBL/GenBank/DDBJ whole genome shotgun (WGS) entry which is preliminary data.</text>
</comment>
<keyword evidence="4" id="KW-1185">Reference proteome</keyword>
<dbReference type="Pfam" id="PF00415">
    <property type="entry name" value="RCC1"/>
    <property type="match status" value="2"/>
</dbReference>